<name>A0A077ASM5_9PROT</name>
<dbReference type="STRING" id="91604.ID47_04740"/>
<dbReference type="KEGG" id="paca:ID47_04740"/>
<dbReference type="OrthoDB" id="9132361at2"/>
<reference evidence="1 2" key="1">
    <citation type="submission" date="2014-07" db="EMBL/GenBank/DDBJ databases">
        <title>Comparative genomic insights into amoeba endosymbionts belonging to the families of Holosporaceae and Candidatus Midichloriaceae within Rickettsiales.</title>
        <authorList>
            <person name="Wang Z."/>
            <person name="Wu M."/>
        </authorList>
    </citation>
    <scope>NUCLEOTIDE SEQUENCE [LARGE SCALE GENOMIC DNA]</scope>
    <source>
        <strain evidence="1">PRA3</strain>
    </source>
</reference>
<accession>A0A077ASM5</accession>
<dbReference type="eggNOG" id="ENOG5032ZBP">
    <property type="taxonomic scope" value="Bacteria"/>
</dbReference>
<dbReference type="Gene3D" id="1.25.10.10">
    <property type="entry name" value="Leucine-rich Repeat Variant"/>
    <property type="match status" value="1"/>
</dbReference>
<organism evidence="1 2">
    <name type="scientific">Candidatus Odyssella acanthamoebae</name>
    <dbReference type="NCBI Taxonomy" id="91604"/>
    <lineage>
        <taxon>Bacteria</taxon>
        <taxon>Pseudomonadati</taxon>
        <taxon>Pseudomonadota</taxon>
        <taxon>Alphaproteobacteria</taxon>
        <taxon>Holosporales</taxon>
        <taxon>Candidatus Paracaedibacteraceae</taxon>
        <taxon>Candidatus Odyssella</taxon>
    </lineage>
</organism>
<gene>
    <name evidence="1" type="ORF">ID47_04740</name>
</gene>
<dbReference type="Proteomes" id="UP000028926">
    <property type="component" value="Chromosome"/>
</dbReference>
<evidence type="ECO:0000313" key="2">
    <source>
        <dbReference type="Proteomes" id="UP000028926"/>
    </source>
</evidence>
<sequence>MIKSAEEFIRLRKSRIPEEYNRANDEFIPDEVCHAVIKKDLDMKEYIAGNTSISLNMIIYLADDEDVDIRVRIAEKPNLTRGLFEKFVCDPDESVRHRLVFNRHTPLDILERLTHDEWDVCAEDAKEVLEKRLAKKKACLE</sequence>
<dbReference type="AlphaFoldDB" id="A0A077ASM5"/>
<evidence type="ECO:0008006" key="3">
    <source>
        <dbReference type="Google" id="ProtNLM"/>
    </source>
</evidence>
<dbReference type="EMBL" id="CP008941">
    <property type="protein sequence ID" value="AIK96202.1"/>
    <property type="molecule type" value="Genomic_DNA"/>
</dbReference>
<evidence type="ECO:0000313" key="1">
    <source>
        <dbReference type="EMBL" id="AIK96202.1"/>
    </source>
</evidence>
<proteinExistence type="predicted"/>
<dbReference type="InterPro" id="IPR016024">
    <property type="entry name" value="ARM-type_fold"/>
</dbReference>
<dbReference type="SUPFAM" id="SSF48371">
    <property type="entry name" value="ARM repeat"/>
    <property type="match status" value="1"/>
</dbReference>
<protein>
    <recommendedName>
        <fullName evidence="3">Leucine rich repeat variant</fullName>
    </recommendedName>
</protein>
<dbReference type="InterPro" id="IPR011989">
    <property type="entry name" value="ARM-like"/>
</dbReference>
<dbReference type="RefSeq" id="WP_038464345.1">
    <property type="nucleotide sequence ID" value="NZ_CP008941.1"/>
</dbReference>
<keyword evidence="2" id="KW-1185">Reference proteome</keyword>
<dbReference type="HOGENOM" id="CLU_1864391_0_0_5"/>